<feature type="compositionally biased region" description="Basic residues" evidence="1">
    <location>
        <begin position="102"/>
        <end position="111"/>
    </location>
</feature>
<reference evidence="2 3" key="1">
    <citation type="submission" date="2022-01" db="EMBL/GenBank/DDBJ databases">
        <authorList>
            <person name="Xiong W."/>
            <person name="Schranz E."/>
        </authorList>
    </citation>
    <scope>NUCLEOTIDE SEQUENCE [LARGE SCALE GENOMIC DNA]</scope>
</reference>
<accession>A0AAU9PSZ2</accession>
<evidence type="ECO:0000256" key="1">
    <source>
        <dbReference type="SAM" id="MobiDB-lite"/>
    </source>
</evidence>
<feature type="compositionally biased region" description="Basic residues" evidence="1">
    <location>
        <begin position="19"/>
        <end position="29"/>
    </location>
</feature>
<organism evidence="2 3">
    <name type="scientific">Lactuca virosa</name>
    <dbReference type="NCBI Taxonomy" id="75947"/>
    <lineage>
        <taxon>Eukaryota</taxon>
        <taxon>Viridiplantae</taxon>
        <taxon>Streptophyta</taxon>
        <taxon>Embryophyta</taxon>
        <taxon>Tracheophyta</taxon>
        <taxon>Spermatophyta</taxon>
        <taxon>Magnoliopsida</taxon>
        <taxon>eudicotyledons</taxon>
        <taxon>Gunneridae</taxon>
        <taxon>Pentapetalae</taxon>
        <taxon>asterids</taxon>
        <taxon>campanulids</taxon>
        <taxon>Asterales</taxon>
        <taxon>Asteraceae</taxon>
        <taxon>Cichorioideae</taxon>
        <taxon>Cichorieae</taxon>
        <taxon>Lactucinae</taxon>
        <taxon>Lactuca</taxon>
    </lineage>
</organism>
<dbReference type="Proteomes" id="UP001157418">
    <property type="component" value="Unassembled WGS sequence"/>
</dbReference>
<dbReference type="AlphaFoldDB" id="A0AAU9PSZ2"/>
<protein>
    <submittedName>
        <fullName evidence="2">Uncharacterized protein</fullName>
    </submittedName>
</protein>
<keyword evidence="3" id="KW-1185">Reference proteome</keyword>
<feature type="region of interest" description="Disordered" evidence="1">
    <location>
        <begin position="15"/>
        <end position="112"/>
    </location>
</feature>
<comment type="caution">
    <text evidence="2">The sequence shown here is derived from an EMBL/GenBank/DDBJ whole genome shotgun (WGS) entry which is preliminary data.</text>
</comment>
<dbReference type="EMBL" id="CAKMRJ010005745">
    <property type="protein sequence ID" value="CAH1452899.1"/>
    <property type="molecule type" value="Genomic_DNA"/>
</dbReference>
<feature type="compositionally biased region" description="Basic residues" evidence="1">
    <location>
        <begin position="64"/>
        <end position="76"/>
    </location>
</feature>
<evidence type="ECO:0000313" key="3">
    <source>
        <dbReference type="Proteomes" id="UP001157418"/>
    </source>
</evidence>
<gene>
    <name evidence="2" type="ORF">LVIROSA_LOCUS38185</name>
</gene>
<sequence>MLLVGAAEALVFPDIKVGKTSKKSKKSKQPKTVPEPIEKEVVQSVQEPVAKDVQKKVVPSKTGVLKRTKKPSHRPRHSPERPIDEELPVGSLSSPKEGSISKIKKIRKPQLNRRGVIIHEVPAPVLPGSKKHKAHAMVI</sequence>
<evidence type="ECO:0000313" key="2">
    <source>
        <dbReference type="EMBL" id="CAH1452899.1"/>
    </source>
</evidence>
<name>A0AAU9PSZ2_9ASTR</name>
<proteinExistence type="predicted"/>